<dbReference type="PROSITE" id="PS50850">
    <property type="entry name" value="MFS"/>
    <property type="match status" value="1"/>
</dbReference>
<feature type="transmembrane region" description="Helical" evidence="3">
    <location>
        <begin position="940"/>
        <end position="962"/>
    </location>
</feature>
<feature type="transmembrane region" description="Helical" evidence="3">
    <location>
        <begin position="308"/>
        <end position="335"/>
    </location>
</feature>
<feature type="compositionally biased region" description="Low complexity" evidence="2">
    <location>
        <begin position="279"/>
        <end position="296"/>
    </location>
</feature>
<dbReference type="RefSeq" id="XP_018011511.1">
    <property type="nucleotide sequence ID" value="XM_018156022.2"/>
</dbReference>
<dbReference type="Proteomes" id="UP000694843">
    <property type="component" value="Unplaced"/>
</dbReference>
<dbReference type="AlphaFoldDB" id="A0A8B7NDC1"/>
<evidence type="ECO:0000259" key="4">
    <source>
        <dbReference type="PROSITE" id="PS50850"/>
    </source>
</evidence>
<sequence>MENNTLNDIGDTSSSNHVQTSKESTCGEFNEHSRHDSGVDCAGDEARLLQCNNSQNSISNSPLKNGDEGLAPTLDIFEVRIPEPRDTEQSKIEDLIVETKRNANGYSDFKTGEKVSSSAARITPESDSCFGQNFRFGQEQYENCPLVKAGMGAPDFVGDVCKYQHTVNNLDANSDPDASDQEIPTSSSFLLDKSSGSVHFKSSNGSCLRGGAKGGGSTSSGPHVQFETPTPSQDDLFDESTEFLRARVMRSGILPAGNEGSAYRTSSSGRRKKRQRHISGSSTTSVGSSASGTSEASELHRKAPDGGWGWVVVAASFFVHCIADGVTMSFGVLFIEFLDVFRESKSFTSWVGSLFMAIPLLAGPLASLLTDHFGCRKVTIVGSVIASVGFLLSAFSNSILVLLITLGLITGLGLAVCYVAAIVIVAFYFEKKRSLATGIAVAGSGIGTFIFAPFIQYLIENWGWRGSLIILAGVFLNMCVCGSLMRELPWIKKKASKRSNVENAYHRNGSSSHSSESLSDDEVLGDSRHSCPPINELRKILQSGDITEFLSPGNSPTKFTRSSSMLLFPTFLNRTQTLPLDFFPCLNSRANAFEVISQLYPHLLSSSLSEQMDILPPILSDTRLNVTNNSDVAHVPTERRDRVTTAFPPVNRAVSVPASSPAAPVFNSVTKSPPGAPQTSPARNKSRPRHADLPITSSRKGSLSPEKRTALHDAVDRRASIAVGATEDGRCRPPLATPVPQHNRNARQSMTFRGAMLHIDRYKARSSSCPDIYRTTRVTIDHSSEKYFSHQKLRNLKDVLKDCTKLPYCSDPGYIIFSLSNFILYLFYDTVYMYLVDYAIENGLHQDRSASLISIIGILNCIGMVGMGYIGDKEWYPLMIIYNLSMVICGVAIIMMSLVTHFLTLAVLSAVFGFFISANYALTSVILVDLISLDCFTNAYGFLLLTQGLANLFGPPLVGLMRDYSDDYVLPFVVSGVFIILSGLMLFLIPLFKSSSDLKKSTATSLIDGSSSHLGSKIGDFASKETILTCKENSKPMFDDV</sequence>
<feature type="transmembrane region" description="Helical" evidence="3">
    <location>
        <begin position="905"/>
        <end position="928"/>
    </location>
</feature>
<evidence type="ECO:0000313" key="5">
    <source>
        <dbReference type="Proteomes" id="UP000694843"/>
    </source>
</evidence>
<feature type="region of interest" description="Disordered" evidence="2">
    <location>
        <begin position="257"/>
        <end position="298"/>
    </location>
</feature>
<dbReference type="InterPro" id="IPR036259">
    <property type="entry name" value="MFS_trans_sf"/>
</dbReference>
<keyword evidence="5" id="KW-1185">Reference proteome</keyword>
<feature type="transmembrane region" description="Helical" evidence="3">
    <location>
        <begin position="850"/>
        <end position="871"/>
    </location>
</feature>
<feature type="compositionally biased region" description="Low complexity" evidence="2">
    <location>
        <begin position="186"/>
        <end position="197"/>
    </location>
</feature>
<keyword evidence="3" id="KW-1133">Transmembrane helix</keyword>
<gene>
    <name evidence="6" type="primary">LOC108668771</name>
</gene>
<dbReference type="CDD" id="cd17352">
    <property type="entry name" value="MFS_MCT_SLC16"/>
    <property type="match status" value="1"/>
</dbReference>
<evidence type="ECO:0000256" key="2">
    <source>
        <dbReference type="SAM" id="MobiDB-lite"/>
    </source>
</evidence>
<feature type="transmembrane region" description="Helical" evidence="3">
    <location>
        <begin position="465"/>
        <end position="485"/>
    </location>
</feature>
<feature type="transmembrane region" description="Helical" evidence="3">
    <location>
        <begin position="347"/>
        <end position="366"/>
    </location>
</feature>
<proteinExistence type="predicted"/>
<feature type="transmembrane region" description="Helical" evidence="3">
    <location>
        <begin position="968"/>
        <end position="992"/>
    </location>
</feature>
<dbReference type="SUPFAM" id="SSF103473">
    <property type="entry name" value="MFS general substrate transporter"/>
    <property type="match status" value="1"/>
</dbReference>
<dbReference type="PANTHER" id="PTHR11360">
    <property type="entry name" value="MONOCARBOXYLATE TRANSPORTER"/>
    <property type="match status" value="1"/>
</dbReference>
<feature type="transmembrane region" description="Helical" evidence="3">
    <location>
        <begin position="435"/>
        <end position="459"/>
    </location>
</feature>
<accession>A0A8B7NDC1</accession>
<feature type="region of interest" description="Disordered" evidence="2">
    <location>
        <begin position="504"/>
        <end position="526"/>
    </location>
</feature>
<reference evidence="6" key="1">
    <citation type="submission" date="2025-08" db="UniProtKB">
        <authorList>
            <consortium name="RefSeq"/>
        </authorList>
    </citation>
    <scope>IDENTIFICATION</scope>
    <source>
        <tissue evidence="6">Whole organism</tissue>
    </source>
</reference>
<dbReference type="KEGG" id="hazt:108668771"/>
<dbReference type="InterPro" id="IPR020846">
    <property type="entry name" value="MFS_dom"/>
</dbReference>
<feature type="compositionally biased region" description="Basic and acidic residues" evidence="2">
    <location>
        <begin position="29"/>
        <end position="38"/>
    </location>
</feature>
<evidence type="ECO:0000313" key="6">
    <source>
        <dbReference type="RefSeq" id="XP_018011511.1"/>
    </source>
</evidence>
<feature type="region of interest" description="Disordered" evidence="2">
    <location>
        <begin position="171"/>
        <end position="236"/>
    </location>
</feature>
<dbReference type="GeneID" id="108668771"/>
<name>A0A8B7NDC1_HYAAZ</name>
<dbReference type="InterPro" id="IPR011701">
    <property type="entry name" value="MFS"/>
</dbReference>
<dbReference type="OrthoDB" id="410267at2759"/>
<dbReference type="GO" id="GO:0008028">
    <property type="term" value="F:monocarboxylic acid transmembrane transporter activity"/>
    <property type="evidence" value="ECO:0007669"/>
    <property type="project" value="TreeGrafter"/>
</dbReference>
<dbReference type="OMA" id="CACKTES"/>
<keyword evidence="3" id="KW-0472">Membrane</keyword>
<evidence type="ECO:0000256" key="3">
    <source>
        <dbReference type="SAM" id="Phobius"/>
    </source>
</evidence>
<feature type="compositionally biased region" description="Polar residues" evidence="2">
    <location>
        <begin position="1"/>
        <end position="24"/>
    </location>
</feature>
<feature type="transmembrane region" description="Helical" evidence="3">
    <location>
        <begin position="401"/>
        <end position="428"/>
    </location>
</feature>
<dbReference type="Gene3D" id="1.20.1250.20">
    <property type="entry name" value="MFS general substrate transporter like domains"/>
    <property type="match status" value="2"/>
</dbReference>
<evidence type="ECO:0000256" key="1">
    <source>
        <dbReference type="ARBA" id="ARBA00004141"/>
    </source>
</evidence>
<organism evidence="5 6">
    <name type="scientific">Hyalella azteca</name>
    <name type="common">Amphipod</name>
    <dbReference type="NCBI Taxonomy" id="294128"/>
    <lineage>
        <taxon>Eukaryota</taxon>
        <taxon>Metazoa</taxon>
        <taxon>Ecdysozoa</taxon>
        <taxon>Arthropoda</taxon>
        <taxon>Crustacea</taxon>
        <taxon>Multicrustacea</taxon>
        <taxon>Malacostraca</taxon>
        <taxon>Eumalacostraca</taxon>
        <taxon>Peracarida</taxon>
        <taxon>Amphipoda</taxon>
        <taxon>Senticaudata</taxon>
        <taxon>Talitrida</taxon>
        <taxon>Talitroidea</taxon>
        <taxon>Hyalellidae</taxon>
        <taxon>Hyalella</taxon>
    </lineage>
</organism>
<protein>
    <submittedName>
        <fullName evidence="6">Uncharacterized protein LOC108668771 isoform X1</fullName>
    </submittedName>
</protein>
<dbReference type="FunFam" id="1.20.1250.20:FF:000505">
    <property type="entry name" value="Predicted protein"/>
    <property type="match status" value="1"/>
</dbReference>
<feature type="transmembrane region" description="Helical" evidence="3">
    <location>
        <begin position="814"/>
        <end position="835"/>
    </location>
</feature>
<feature type="domain" description="Major facilitator superfamily (MFS) profile" evidence="4">
    <location>
        <begin position="309"/>
        <end position="993"/>
    </location>
</feature>
<feature type="region of interest" description="Disordered" evidence="2">
    <location>
        <begin position="1"/>
        <end position="38"/>
    </location>
</feature>
<feature type="transmembrane region" description="Helical" evidence="3">
    <location>
        <begin position="378"/>
        <end position="395"/>
    </location>
</feature>
<feature type="transmembrane region" description="Helical" evidence="3">
    <location>
        <begin position="878"/>
        <end position="899"/>
    </location>
</feature>
<dbReference type="GO" id="GO:0016020">
    <property type="term" value="C:membrane"/>
    <property type="evidence" value="ECO:0007669"/>
    <property type="project" value="UniProtKB-SubCell"/>
</dbReference>
<keyword evidence="3" id="KW-0812">Transmembrane</keyword>
<comment type="subcellular location">
    <subcellularLocation>
        <location evidence="1">Membrane</location>
        <topology evidence="1">Multi-pass membrane protein</topology>
    </subcellularLocation>
</comment>
<dbReference type="Pfam" id="PF07690">
    <property type="entry name" value="MFS_1"/>
    <property type="match status" value="2"/>
</dbReference>
<dbReference type="InterPro" id="IPR050327">
    <property type="entry name" value="Proton-linked_MCT"/>
</dbReference>
<feature type="region of interest" description="Disordered" evidence="2">
    <location>
        <begin position="654"/>
        <end position="711"/>
    </location>
</feature>
<feature type="compositionally biased region" description="Low complexity" evidence="2">
    <location>
        <begin position="654"/>
        <end position="669"/>
    </location>
</feature>
<dbReference type="PANTHER" id="PTHR11360:SF260">
    <property type="entry name" value="MFS DOMAIN-CONTAINING PROTEIN"/>
    <property type="match status" value="1"/>
</dbReference>